<evidence type="ECO:0000256" key="4">
    <source>
        <dbReference type="ARBA" id="ARBA00022434"/>
    </source>
</evidence>
<dbReference type="GO" id="GO:0034986">
    <property type="term" value="F:iron chaperone activity"/>
    <property type="evidence" value="ECO:0007669"/>
    <property type="project" value="TreeGrafter"/>
</dbReference>
<dbReference type="NCBIfam" id="TIGR03422">
    <property type="entry name" value="mito_frataxin"/>
    <property type="match status" value="1"/>
</dbReference>
<proteinExistence type="inferred from homology"/>
<keyword evidence="14" id="KW-1185">Reference proteome</keyword>
<keyword evidence="9" id="KW-0408">Iron</keyword>
<dbReference type="InterPro" id="IPR036524">
    <property type="entry name" value="Frataxin/CyaY_sf"/>
</dbReference>
<keyword evidence="6" id="KW-0410">Iron transport</keyword>
<dbReference type="SUPFAM" id="SSF55387">
    <property type="entry name" value="Frataxin/Nqo15-like"/>
    <property type="match status" value="1"/>
</dbReference>
<dbReference type="InterPro" id="IPR020895">
    <property type="entry name" value="Frataxin_CS"/>
</dbReference>
<dbReference type="GO" id="GO:0051537">
    <property type="term" value="F:2 iron, 2 sulfur cluster binding"/>
    <property type="evidence" value="ECO:0007669"/>
    <property type="project" value="TreeGrafter"/>
</dbReference>
<dbReference type="GO" id="GO:0006826">
    <property type="term" value="P:iron ion transport"/>
    <property type="evidence" value="ECO:0007669"/>
    <property type="project" value="UniProtKB-KW"/>
</dbReference>
<dbReference type="GO" id="GO:0004322">
    <property type="term" value="F:ferroxidase activity"/>
    <property type="evidence" value="ECO:0007669"/>
    <property type="project" value="UniProtKB-EC"/>
</dbReference>
<dbReference type="Gene3D" id="3.30.920.10">
    <property type="entry name" value="Frataxin/CyaY"/>
    <property type="match status" value="1"/>
</dbReference>
<keyword evidence="11" id="KW-0496">Mitochondrion</keyword>
<accession>A0A1S3CZM4</accession>
<dbReference type="NCBIfam" id="TIGR03421">
    <property type="entry name" value="FeS_CyaY"/>
    <property type="match status" value="1"/>
</dbReference>
<dbReference type="EC" id="1.16.3.1" evidence="3"/>
<dbReference type="PRINTS" id="PR00904">
    <property type="entry name" value="FRATAXIN"/>
</dbReference>
<dbReference type="Proteomes" id="UP000079169">
    <property type="component" value="Unplaced"/>
</dbReference>
<dbReference type="PROSITE" id="PS01344">
    <property type="entry name" value="FRATAXIN_1"/>
    <property type="match status" value="1"/>
</dbReference>
<dbReference type="PANTHER" id="PTHR16821">
    <property type="entry name" value="FRATAXIN"/>
    <property type="match status" value="1"/>
</dbReference>
<dbReference type="GO" id="GO:0006879">
    <property type="term" value="P:intracellular iron ion homeostasis"/>
    <property type="evidence" value="ECO:0007669"/>
    <property type="project" value="UniProtKB-KW"/>
</dbReference>
<keyword evidence="4" id="KW-0409">Iron storage</keyword>
<dbReference type="SMART" id="SM01219">
    <property type="entry name" value="Frataxin_Cyay"/>
    <property type="match status" value="1"/>
</dbReference>
<organism evidence="14 15">
    <name type="scientific">Diaphorina citri</name>
    <name type="common">Asian citrus psyllid</name>
    <dbReference type="NCBI Taxonomy" id="121845"/>
    <lineage>
        <taxon>Eukaryota</taxon>
        <taxon>Metazoa</taxon>
        <taxon>Ecdysozoa</taxon>
        <taxon>Arthropoda</taxon>
        <taxon>Hexapoda</taxon>
        <taxon>Insecta</taxon>
        <taxon>Pterygota</taxon>
        <taxon>Neoptera</taxon>
        <taxon>Paraneoptera</taxon>
        <taxon>Hemiptera</taxon>
        <taxon>Sternorrhyncha</taxon>
        <taxon>Psylloidea</taxon>
        <taxon>Psyllidae</taxon>
        <taxon>Diaphorininae</taxon>
        <taxon>Diaphorina</taxon>
    </lineage>
</organism>
<keyword evidence="5" id="KW-0813">Transport</keyword>
<dbReference type="GO" id="GO:0008198">
    <property type="term" value="F:ferrous iron binding"/>
    <property type="evidence" value="ECO:0007669"/>
    <property type="project" value="TreeGrafter"/>
</dbReference>
<evidence type="ECO:0000256" key="11">
    <source>
        <dbReference type="ARBA" id="ARBA00023128"/>
    </source>
</evidence>
<dbReference type="GO" id="GO:0005739">
    <property type="term" value="C:mitochondrion"/>
    <property type="evidence" value="ECO:0007669"/>
    <property type="project" value="UniProtKB-SubCell"/>
</dbReference>
<evidence type="ECO:0000256" key="7">
    <source>
        <dbReference type="ARBA" id="ARBA00022946"/>
    </source>
</evidence>
<gene>
    <name evidence="15" type="primary">LOC103508307</name>
</gene>
<evidence type="ECO:0000256" key="2">
    <source>
        <dbReference type="ARBA" id="ARBA00008183"/>
    </source>
</evidence>
<dbReference type="CDD" id="cd00503">
    <property type="entry name" value="Frataxin"/>
    <property type="match status" value="1"/>
</dbReference>
<keyword evidence="8" id="KW-0560">Oxidoreductase</keyword>
<dbReference type="GO" id="GO:0008199">
    <property type="term" value="F:ferric iron binding"/>
    <property type="evidence" value="ECO:0007669"/>
    <property type="project" value="InterPro"/>
</dbReference>
<evidence type="ECO:0000256" key="1">
    <source>
        <dbReference type="ARBA" id="ARBA00004173"/>
    </source>
</evidence>
<dbReference type="InterPro" id="IPR002908">
    <property type="entry name" value="Frataxin/CyaY"/>
</dbReference>
<sequence length="214" mass="24371">MISCRISSYVSNNVGKCLRQVKCVQSYSRCVCNSNGIIGHGSHRKTLVQSQDNVLNFTGIHCRNLCSSLTGSISLPEYEVICNETLESLTDYFDVIVEENTHLENADVTYGDGVLTVNFGNPHGTYVINRQTPNKQIWLSSPTSGPKRYDFDPSRNIWIYKHDNKSLHDLLQEEIVTIVTSNVDFYSNCSHSGKHRYTYCWIYRRVLGLNIISY</sequence>
<comment type="similarity">
    <text evidence="2">Belongs to the frataxin family.</text>
</comment>
<evidence type="ECO:0000256" key="5">
    <source>
        <dbReference type="ARBA" id="ARBA00022448"/>
    </source>
</evidence>
<dbReference type="GO" id="GO:0006783">
    <property type="term" value="P:heme biosynthetic process"/>
    <property type="evidence" value="ECO:0007669"/>
    <property type="project" value="UniProtKB-KW"/>
</dbReference>
<evidence type="ECO:0000256" key="13">
    <source>
        <dbReference type="ARBA" id="ARBA00047990"/>
    </source>
</evidence>
<dbReference type="PaxDb" id="121845-A0A1S3CZM4"/>
<evidence type="ECO:0000256" key="3">
    <source>
        <dbReference type="ARBA" id="ARBA00013107"/>
    </source>
</evidence>
<keyword evidence="10" id="KW-0406">Ion transport</keyword>
<comment type="subcellular location">
    <subcellularLocation>
        <location evidence="1">Mitochondrion</location>
    </subcellularLocation>
</comment>
<keyword evidence="7" id="KW-0809">Transit peptide</keyword>
<protein>
    <recommendedName>
        <fullName evidence="3">ferroxidase</fullName>
        <ecNumber evidence="3">1.16.3.1</ecNumber>
    </recommendedName>
</protein>
<evidence type="ECO:0000256" key="9">
    <source>
        <dbReference type="ARBA" id="ARBA00023004"/>
    </source>
</evidence>
<dbReference type="InterPro" id="IPR017789">
    <property type="entry name" value="Frataxin"/>
</dbReference>
<evidence type="ECO:0000256" key="6">
    <source>
        <dbReference type="ARBA" id="ARBA00022496"/>
    </source>
</evidence>
<dbReference type="AlphaFoldDB" id="A0A1S3CZM4"/>
<evidence type="ECO:0000313" key="15">
    <source>
        <dbReference type="RefSeq" id="XP_008471079.2"/>
    </source>
</evidence>
<evidence type="ECO:0000313" key="14">
    <source>
        <dbReference type="Proteomes" id="UP000079169"/>
    </source>
</evidence>
<dbReference type="PANTHER" id="PTHR16821:SF2">
    <property type="entry name" value="FRATAXIN, MITOCHONDRIAL"/>
    <property type="match status" value="1"/>
</dbReference>
<reference evidence="15" key="1">
    <citation type="submission" date="2025-08" db="UniProtKB">
        <authorList>
            <consortium name="RefSeq"/>
        </authorList>
    </citation>
    <scope>IDENTIFICATION</scope>
</reference>
<dbReference type="FunFam" id="3.30.920.10:FF:000002">
    <property type="entry name" value="Frataxin, mitochondrial"/>
    <property type="match status" value="1"/>
</dbReference>
<dbReference type="GO" id="GO:0016226">
    <property type="term" value="P:iron-sulfur cluster assembly"/>
    <property type="evidence" value="ECO:0007669"/>
    <property type="project" value="InterPro"/>
</dbReference>
<dbReference type="GeneID" id="103508307"/>
<name>A0A1S3CZM4_DIACI</name>
<dbReference type="KEGG" id="dci:103508307"/>
<dbReference type="Pfam" id="PF01491">
    <property type="entry name" value="Frataxin_Cyay"/>
    <property type="match status" value="1"/>
</dbReference>
<evidence type="ECO:0000256" key="10">
    <source>
        <dbReference type="ARBA" id="ARBA00023065"/>
    </source>
</evidence>
<comment type="catalytic activity">
    <reaction evidence="13">
        <text>4 Fe(2+) + O2 + 4 H(+) = 4 Fe(3+) + 2 H2O</text>
        <dbReference type="Rhea" id="RHEA:11148"/>
        <dbReference type="ChEBI" id="CHEBI:15377"/>
        <dbReference type="ChEBI" id="CHEBI:15378"/>
        <dbReference type="ChEBI" id="CHEBI:15379"/>
        <dbReference type="ChEBI" id="CHEBI:29033"/>
        <dbReference type="ChEBI" id="CHEBI:29034"/>
        <dbReference type="EC" id="1.16.3.1"/>
    </reaction>
</comment>
<evidence type="ECO:0000256" key="8">
    <source>
        <dbReference type="ARBA" id="ARBA00023002"/>
    </source>
</evidence>
<keyword evidence="12" id="KW-0350">Heme biosynthesis</keyword>
<evidence type="ECO:0000256" key="12">
    <source>
        <dbReference type="ARBA" id="ARBA00023133"/>
    </source>
</evidence>
<dbReference type="STRING" id="121845.A0A1S3CZM4"/>
<dbReference type="RefSeq" id="XP_008471079.2">
    <property type="nucleotide sequence ID" value="XM_008472857.3"/>
</dbReference>
<dbReference type="PROSITE" id="PS50810">
    <property type="entry name" value="FRATAXIN_2"/>
    <property type="match status" value="1"/>
</dbReference>